<keyword evidence="7" id="KW-0961">Cell wall biogenesis/degradation</keyword>
<feature type="domain" description="Cell wall protein YJL171C/Tos1 N-terminal" evidence="10">
    <location>
        <begin position="33"/>
        <end position="94"/>
    </location>
</feature>
<accession>R4XDU4</accession>
<evidence type="ECO:0000256" key="1">
    <source>
        <dbReference type="ARBA" id="ARBA00000382"/>
    </source>
</evidence>
<sequence length="483" mass="50683">MIPALLLFASTALASSSTCHEVSGNWYCDETMQVTYSGLGGVPGSYQRVTDMDSDACTCSKTTQAFSGPLSPLDEDLSLHFRGPIQLAQFAAYTMTTTTTTPTTSSRKRKRRGLKAAADLFEGLKRGMNALRQRDQYIYTLIPPIFTTSEYPSTTTTTTSAAASPTIRNDAVSTASAVAGEALSTKGTIIGLPSQVSTALAAQSTSFTITTTATTPMSTLPAISPTESTTTAAAAKATISTVWERTSYYNAAAGVMDNTVFMNNMGGVNGDNGTSGTWSSCFGNSLSYASTSGLSTSSSPILLGDVTLPSDTEVIIFSGEPCTTATCGYVADGVPAYVGFGGSDKMFLFEFAMPSDPASIGAANGDMPAIWALNAQIPRSQQYGACSCWTTGCGELDLFEILSGGSNSLTTTFHSTLGAGGATSDYFERPTNGYMKAAVIFIGDTKEIQIIELASSVTFDDQLAYDIYESWQQTVKSSVTLTD</sequence>
<dbReference type="AlphaFoldDB" id="R4XDU4"/>
<dbReference type="InterPro" id="IPR018807">
    <property type="entry name" value="YJL171C/Tos1_N"/>
</dbReference>
<dbReference type="eggNOG" id="ENOG502QSI7">
    <property type="taxonomic scope" value="Eukaryota"/>
</dbReference>
<dbReference type="EMBL" id="CAHR02000193">
    <property type="protein sequence ID" value="CCG84000.1"/>
    <property type="molecule type" value="Genomic_DNA"/>
</dbReference>
<dbReference type="PANTHER" id="PTHR31737:SF2">
    <property type="entry name" value="PROTEIN TOS1"/>
    <property type="match status" value="1"/>
</dbReference>
<dbReference type="Pfam" id="PF10287">
    <property type="entry name" value="YJL171C_Tos1_C"/>
    <property type="match status" value="1"/>
</dbReference>
<evidence type="ECO:0000256" key="7">
    <source>
        <dbReference type="ARBA" id="ARBA00023316"/>
    </source>
</evidence>
<comment type="catalytic activity">
    <reaction evidence="1">
        <text>Hydrolysis of (1-&gt;3)-beta-D-glucosidic linkages in (1-&gt;3)-beta-D-glucans.</text>
        <dbReference type="EC" id="3.2.1.39"/>
    </reaction>
</comment>
<dbReference type="EC" id="3.2.1.39" evidence="3"/>
<evidence type="ECO:0000256" key="5">
    <source>
        <dbReference type="ARBA" id="ARBA00022801"/>
    </source>
</evidence>
<dbReference type="GO" id="GO:0009277">
    <property type="term" value="C:fungal-type cell wall"/>
    <property type="evidence" value="ECO:0007669"/>
    <property type="project" value="TreeGrafter"/>
</dbReference>
<organism evidence="11 12">
    <name type="scientific">Taphrina deformans (strain PYCC 5710 / ATCC 11124 / CBS 356.35 / IMI 108563 / JCM 9778 / NBRC 8474)</name>
    <name type="common">Peach leaf curl fungus</name>
    <name type="synonym">Lalaria deformans</name>
    <dbReference type="NCBI Taxonomy" id="1097556"/>
    <lineage>
        <taxon>Eukaryota</taxon>
        <taxon>Fungi</taxon>
        <taxon>Dikarya</taxon>
        <taxon>Ascomycota</taxon>
        <taxon>Taphrinomycotina</taxon>
        <taxon>Taphrinomycetes</taxon>
        <taxon>Taphrinales</taxon>
        <taxon>Taphrinaceae</taxon>
        <taxon>Taphrina</taxon>
    </lineage>
</organism>
<dbReference type="PANTHER" id="PTHR31737">
    <property type="entry name" value="PROTEIN TOS1"/>
    <property type="match status" value="1"/>
</dbReference>
<comment type="caution">
    <text evidence="11">The sequence shown here is derived from an EMBL/GenBank/DDBJ whole genome shotgun (WGS) entry which is preliminary data.</text>
</comment>
<dbReference type="Proteomes" id="UP000013776">
    <property type="component" value="Unassembled WGS sequence"/>
</dbReference>
<evidence type="ECO:0000259" key="9">
    <source>
        <dbReference type="Pfam" id="PF10287"/>
    </source>
</evidence>
<evidence type="ECO:0000313" key="11">
    <source>
        <dbReference type="EMBL" id="CCG84000.1"/>
    </source>
</evidence>
<dbReference type="InterPro" id="IPR018805">
    <property type="entry name" value="YJL171C/Tos1_C"/>
</dbReference>
<dbReference type="GO" id="GO:0071555">
    <property type="term" value="P:cell wall organization"/>
    <property type="evidence" value="ECO:0007669"/>
    <property type="project" value="UniProtKB-KW"/>
</dbReference>
<evidence type="ECO:0000256" key="3">
    <source>
        <dbReference type="ARBA" id="ARBA00012780"/>
    </source>
</evidence>
<evidence type="ECO:0000256" key="4">
    <source>
        <dbReference type="ARBA" id="ARBA00022729"/>
    </source>
</evidence>
<keyword evidence="5" id="KW-0378">Hydrolase</keyword>
<evidence type="ECO:0000313" key="12">
    <source>
        <dbReference type="Proteomes" id="UP000013776"/>
    </source>
</evidence>
<comment type="similarity">
    <text evidence="2">Belongs to the PGA52 family.</text>
</comment>
<keyword evidence="6" id="KW-0326">Glycosidase</keyword>
<keyword evidence="4 8" id="KW-0732">Signal</keyword>
<dbReference type="OrthoDB" id="118256at2759"/>
<dbReference type="Pfam" id="PF10290">
    <property type="entry name" value="YJL171C_Tos1_N"/>
    <property type="match status" value="1"/>
</dbReference>
<dbReference type="STRING" id="1097556.R4XDU4"/>
<feature type="chain" id="PRO_5004373298" description="glucan endo-1,3-beta-D-glucosidase" evidence="8">
    <location>
        <begin position="20"/>
        <end position="483"/>
    </location>
</feature>
<dbReference type="VEuPathDB" id="FungiDB:TAPDE_004359"/>
<evidence type="ECO:0000256" key="6">
    <source>
        <dbReference type="ARBA" id="ARBA00023295"/>
    </source>
</evidence>
<keyword evidence="12" id="KW-1185">Reference proteome</keyword>
<reference evidence="11 12" key="1">
    <citation type="journal article" date="2013" name="MBio">
        <title>Genome sequencing of the plant pathogen Taphrina deformans, the causal agent of peach leaf curl.</title>
        <authorList>
            <person name="Cisse O.H."/>
            <person name="Almeida J.M.G.C.F."/>
            <person name="Fonseca A."/>
            <person name="Kumar A.A."/>
            <person name="Salojaervi J."/>
            <person name="Overmyer K."/>
            <person name="Hauser P.M."/>
            <person name="Pagni M."/>
        </authorList>
    </citation>
    <scope>NUCLEOTIDE SEQUENCE [LARGE SCALE GENOMIC DNA]</scope>
    <source>
        <strain evidence="12">PYCC 5710 / ATCC 11124 / CBS 356.35 / IMI 108563 / JCM 9778 / NBRC 8474</strain>
    </source>
</reference>
<feature type="domain" description="Cell wall protein YJL171C/Tos1 C-terminal" evidence="9">
    <location>
        <begin position="243"/>
        <end position="471"/>
    </location>
</feature>
<evidence type="ECO:0000259" key="10">
    <source>
        <dbReference type="Pfam" id="PF10290"/>
    </source>
</evidence>
<evidence type="ECO:0000256" key="8">
    <source>
        <dbReference type="SAM" id="SignalP"/>
    </source>
</evidence>
<protein>
    <recommendedName>
        <fullName evidence="3">glucan endo-1,3-beta-D-glucosidase</fullName>
        <ecNumber evidence="3">3.2.1.39</ecNumber>
    </recommendedName>
</protein>
<name>R4XDU4_TAPDE</name>
<proteinExistence type="inferred from homology"/>
<dbReference type="GO" id="GO:0042973">
    <property type="term" value="F:glucan endo-1,3-beta-D-glucosidase activity"/>
    <property type="evidence" value="ECO:0007669"/>
    <property type="project" value="UniProtKB-EC"/>
</dbReference>
<evidence type="ECO:0000256" key="2">
    <source>
        <dbReference type="ARBA" id="ARBA00006055"/>
    </source>
</evidence>
<feature type="signal peptide" evidence="8">
    <location>
        <begin position="1"/>
        <end position="19"/>
    </location>
</feature>
<gene>
    <name evidence="11" type="ORF">TAPDE_004359</name>
</gene>